<dbReference type="InParanoid" id="A0A0D1ZXR7"/>
<evidence type="ECO:0000313" key="2">
    <source>
        <dbReference type="Proteomes" id="UP000053259"/>
    </source>
</evidence>
<dbReference type="HOGENOM" id="CLU_023254_3_0_1"/>
<dbReference type="PANTHER" id="PTHR37540">
    <property type="entry name" value="TRANSCRIPTION FACTOR (ACR-2), PUTATIVE-RELATED-RELATED"/>
    <property type="match status" value="1"/>
</dbReference>
<dbReference type="PANTHER" id="PTHR37540:SF9">
    <property type="entry name" value="ZN(2)-C6 FUNGAL-TYPE DOMAIN-CONTAINING PROTEIN"/>
    <property type="match status" value="1"/>
</dbReference>
<sequence length="332" mass="37592">MFLDRISFHTSIAVMATMNAFFFNYESLPMQISHHLSQAVRLVNEQVKSLEFTDSTLSVVNFLIVQGLVQEDLERAAIHREGLQRIVEVLGGLSKLKLHPTLLLKIHKTDIDLSLHDGSPTHFYRDKMAEIKTTLRERGYVLADKSVPFTTSLSTTAPELAGILQDTICITALFNDKDVDFKVDPHTLAEITVSIGYRLLKFRTLNDTRQDNALEAAFHIGIATFLSTLYIQFGNRRFLKYHLVGTRLCEVIENGLGKENASVMLWLVFLGGISVLSNVDRDWLTRTVHVVTQALRITTWEEIQDHLLGYPWVSELHDKPGMAVWKSIADLS</sequence>
<name>A0A0D1ZXR7_9PEZI</name>
<reference evidence="1 2" key="1">
    <citation type="submission" date="2015-01" db="EMBL/GenBank/DDBJ databases">
        <title>The Genome Sequence of Ochroconis gallopava CBS43764.</title>
        <authorList>
            <consortium name="The Broad Institute Genomics Platform"/>
            <person name="Cuomo C."/>
            <person name="de Hoog S."/>
            <person name="Gorbushina A."/>
            <person name="Stielow B."/>
            <person name="Teixiera M."/>
            <person name="Abouelleil A."/>
            <person name="Chapman S.B."/>
            <person name="Priest M."/>
            <person name="Young S.K."/>
            <person name="Wortman J."/>
            <person name="Nusbaum C."/>
            <person name="Birren B."/>
        </authorList>
    </citation>
    <scope>NUCLEOTIDE SEQUENCE [LARGE SCALE GENOMIC DNA]</scope>
    <source>
        <strain evidence="1 2">CBS 43764</strain>
    </source>
</reference>
<dbReference type="RefSeq" id="XP_016209122.1">
    <property type="nucleotide sequence ID" value="XM_016363011.1"/>
</dbReference>
<dbReference type="VEuPathDB" id="FungiDB:PV09_09023"/>
<dbReference type="OrthoDB" id="4158087at2759"/>
<dbReference type="GeneID" id="27316996"/>
<organism evidence="1 2">
    <name type="scientific">Verruconis gallopava</name>
    <dbReference type="NCBI Taxonomy" id="253628"/>
    <lineage>
        <taxon>Eukaryota</taxon>
        <taxon>Fungi</taxon>
        <taxon>Dikarya</taxon>
        <taxon>Ascomycota</taxon>
        <taxon>Pezizomycotina</taxon>
        <taxon>Dothideomycetes</taxon>
        <taxon>Pleosporomycetidae</taxon>
        <taxon>Venturiales</taxon>
        <taxon>Sympoventuriaceae</taxon>
        <taxon>Verruconis</taxon>
    </lineage>
</organism>
<gene>
    <name evidence="1" type="ORF">PV09_09023</name>
</gene>
<accession>A0A0D1ZXR7</accession>
<evidence type="ECO:0000313" key="1">
    <source>
        <dbReference type="EMBL" id="KIV99252.1"/>
    </source>
</evidence>
<dbReference type="Proteomes" id="UP000053259">
    <property type="component" value="Unassembled WGS sequence"/>
</dbReference>
<dbReference type="EMBL" id="KN847580">
    <property type="protein sequence ID" value="KIV99252.1"/>
    <property type="molecule type" value="Genomic_DNA"/>
</dbReference>
<dbReference type="STRING" id="253628.A0A0D1ZXR7"/>
<dbReference type="AlphaFoldDB" id="A0A0D1ZXR7"/>
<protein>
    <submittedName>
        <fullName evidence="1">Uncharacterized protein</fullName>
    </submittedName>
</protein>
<keyword evidence="2" id="KW-1185">Reference proteome</keyword>
<proteinExistence type="predicted"/>